<dbReference type="RefSeq" id="XP_004227877.1">
    <property type="nucleotide sequence ID" value="XM_004227829.1"/>
</dbReference>
<evidence type="ECO:0000256" key="1">
    <source>
        <dbReference type="SAM" id="MobiDB-lite"/>
    </source>
</evidence>
<gene>
    <name evidence="2" type="ORF">PCYB_004080</name>
</gene>
<feature type="compositionally biased region" description="Basic and acidic residues" evidence="1">
    <location>
        <begin position="139"/>
        <end position="157"/>
    </location>
</feature>
<dbReference type="VEuPathDB" id="PlasmoDB:PCYB_004080"/>
<dbReference type="GeneID" id="14696201"/>
<dbReference type="KEGG" id="pcy:PCYB_004080"/>
<feature type="region of interest" description="Disordered" evidence="1">
    <location>
        <begin position="139"/>
        <end position="158"/>
    </location>
</feature>
<dbReference type="OrthoDB" id="389404at2759"/>
<dbReference type="PhylomeDB" id="K6V055"/>
<keyword evidence="3" id="KW-1185">Reference proteome</keyword>
<organism evidence="2 3">
    <name type="scientific">Plasmodium cynomolgi (strain B)</name>
    <dbReference type="NCBI Taxonomy" id="1120755"/>
    <lineage>
        <taxon>Eukaryota</taxon>
        <taxon>Sar</taxon>
        <taxon>Alveolata</taxon>
        <taxon>Apicomplexa</taxon>
        <taxon>Aconoidasida</taxon>
        <taxon>Haemosporida</taxon>
        <taxon>Plasmodiidae</taxon>
        <taxon>Plasmodium</taxon>
        <taxon>Plasmodium (Plasmodium)</taxon>
    </lineage>
</organism>
<reference evidence="2 3" key="1">
    <citation type="journal article" date="2012" name="Nat. Genet.">
        <title>Plasmodium cynomolgi genome sequences provide insight into Plasmodium vivax and the monkey malaria clade.</title>
        <authorList>
            <person name="Tachibana S."/>
            <person name="Sullivan S.A."/>
            <person name="Kawai S."/>
            <person name="Nakamura S."/>
            <person name="Kim H.R."/>
            <person name="Goto N."/>
            <person name="Arisue N."/>
            <person name="Palacpac N.M.Q."/>
            <person name="Honma H."/>
            <person name="Yagi M."/>
            <person name="Tougan T."/>
            <person name="Katakai Y."/>
            <person name="Kaneko O."/>
            <person name="Mita T."/>
            <person name="Kita K."/>
            <person name="Yasutomi Y."/>
            <person name="Sutton P.L."/>
            <person name="Shakhbatyan R."/>
            <person name="Horii T."/>
            <person name="Yasunaga T."/>
            <person name="Barnwell J.W."/>
            <person name="Escalante A.A."/>
            <person name="Carlton J.M."/>
            <person name="Tanabe K."/>
        </authorList>
    </citation>
    <scope>NUCLEOTIDE SEQUENCE [LARGE SCALE GENOMIC DNA]</scope>
    <source>
        <strain evidence="2 3">B</strain>
    </source>
</reference>
<dbReference type="Proteomes" id="UP000006319">
    <property type="component" value="Unassembled WGS sequence"/>
</dbReference>
<name>K6V055_PLACD</name>
<accession>K6V055</accession>
<dbReference type="AlphaFoldDB" id="K6V055"/>
<evidence type="ECO:0000313" key="3">
    <source>
        <dbReference type="Proteomes" id="UP000006319"/>
    </source>
</evidence>
<evidence type="ECO:0000313" key="2">
    <source>
        <dbReference type="EMBL" id="GAB69659.1"/>
    </source>
</evidence>
<sequence>MVNYYNAGEKIAITLINDQKRSSVNFTPFIRNVTSNRGACLEVYDDIQRGINEKIAELDKPMDRSLFTQKCEEINKYLDHQKNIYGVCYEVRFKSTYSYIAEDVEKLLLESNKYSECPKQWTSEPDKITKLEIKKDEPCDGDGKHGIETTETEEQRISKPNCENESCVPKI</sequence>
<proteinExistence type="predicted"/>
<dbReference type="EMBL" id="DF157531">
    <property type="protein sequence ID" value="GAB69659.1"/>
    <property type="molecule type" value="Genomic_DNA"/>
</dbReference>
<protein>
    <submittedName>
        <fullName evidence="2">Uncharacterized protein</fullName>
    </submittedName>
</protein>